<name>A0A8S1HE20_9PELO</name>
<dbReference type="EMBL" id="CAJGYM010000035">
    <property type="protein sequence ID" value="CAD6193467.1"/>
    <property type="molecule type" value="Genomic_DNA"/>
</dbReference>
<dbReference type="PANTHER" id="PTHR47921">
    <property type="entry name" value="PROTEIN CBG14847-RELATED"/>
    <property type="match status" value="1"/>
</dbReference>
<accession>A0A8S1HE20</accession>
<keyword evidence="3" id="KW-1185">Reference proteome</keyword>
<dbReference type="PANTHER" id="PTHR47921:SF1">
    <property type="entry name" value="C6 DOMAIN-CONTAINING PROTEIN-RELATED"/>
    <property type="match status" value="1"/>
</dbReference>
<gene>
    <name evidence="2" type="ORF">CAUJ_LOCUS9386</name>
</gene>
<reference evidence="2" key="1">
    <citation type="submission" date="2020-10" db="EMBL/GenBank/DDBJ databases">
        <authorList>
            <person name="Kikuchi T."/>
        </authorList>
    </citation>
    <scope>NUCLEOTIDE SEQUENCE</scope>
    <source>
        <strain evidence="2">NKZ352</strain>
    </source>
</reference>
<protein>
    <recommendedName>
        <fullName evidence="4">DUF281 domain-containing protein</fullName>
    </recommendedName>
</protein>
<feature type="signal peptide" evidence="1">
    <location>
        <begin position="1"/>
        <end position="26"/>
    </location>
</feature>
<evidence type="ECO:0000313" key="3">
    <source>
        <dbReference type="Proteomes" id="UP000835052"/>
    </source>
</evidence>
<evidence type="ECO:0000256" key="1">
    <source>
        <dbReference type="SAM" id="SignalP"/>
    </source>
</evidence>
<keyword evidence="1" id="KW-0732">Signal</keyword>
<evidence type="ECO:0008006" key="4">
    <source>
        <dbReference type="Google" id="ProtNLM"/>
    </source>
</evidence>
<comment type="caution">
    <text evidence="2">The sequence shown here is derived from an EMBL/GenBank/DDBJ whole genome shotgun (WGS) entry which is preliminary data.</text>
</comment>
<dbReference type="OrthoDB" id="5782063at2759"/>
<organism evidence="2 3">
    <name type="scientific">Caenorhabditis auriculariae</name>
    <dbReference type="NCBI Taxonomy" id="2777116"/>
    <lineage>
        <taxon>Eukaryota</taxon>
        <taxon>Metazoa</taxon>
        <taxon>Ecdysozoa</taxon>
        <taxon>Nematoda</taxon>
        <taxon>Chromadorea</taxon>
        <taxon>Rhabditida</taxon>
        <taxon>Rhabditina</taxon>
        <taxon>Rhabditomorpha</taxon>
        <taxon>Rhabditoidea</taxon>
        <taxon>Rhabditidae</taxon>
        <taxon>Peloderinae</taxon>
        <taxon>Caenorhabditis</taxon>
    </lineage>
</organism>
<dbReference type="Proteomes" id="UP000835052">
    <property type="component" value="Unassembled WGS sequence"/>
</dbReference>
<feature type="chain" id="PRO_5035829990" description="DUF281 domain-containing protein" evidence="1">
    <location>
        <begin position="27"/>
        <end position="140"/>
    </location>
</feature>
<dbReference type="AlphaFoldDB" id="A0A8S1HE20"/>
<proteinExistence type="predicted"/>
<sequence>MLFLAVNMSYLSVRVIVLNFSATTTTVPTTTTEPPNPCTNCPSVYQPSCLGGAVSDVCASFVDAGVSYVQALTGITTTCTLVMTCPIGSFVQYKVPIVGTILPWAGVVVSSCDESVGTWMLGVPPLTAEFADITCKFGTP</sequence>
<evidence type="ECO:0000313" key="2">
    <source>
        <dbReference type="EMBL" id="CAD6193467.1"/>
    </source>
</evidence>